<evidence type="ECO:0000313" key="7">
    <source>
        <dbReference type="Proteomes" id="UP000593570"/>
    </source>
</evidence>
<dbReference type="GO" id="GO:0006357">
    <property type="term" value="P:regulation of transcription by RNA polymerase II"/>
    <property type="evidence" value="ECO:0007669"/>
    <property type="project" value="InterPro"/>
</dbReference>
<dbReference type="PANTHER" id="PTHR10026">
    <property type="entry name" value="CYCLIN"/>
    <property type="match status" value="1"/>
</dbReference>
<dbReference type="InterPro" id="IPR036915">
    <property type="entry name" value="Cyclin-like_sf"/>
</dbReference>
<dbReference type="Pfam" id="PF00134">
    <property type="entry name" value="Cyclin_N"/>
    <property type="match status" value="1"/>
</dbReference>
<proteinExistence type="inferred from homology"/>
<dbReference type="SUPFAM" id="SSF47954">
    <property type="entry name" value="Cyclin-like"/>
    <property type="match status" value="2"/>
</dbReference>
<name>A0A8H6GMH0_FUSOX</name>
<dbReference type="InterPro" id="IPR043198">
    <property type="entry name" value="Cyclin/Ssn8"/>
</dbReference>
<dbReference type="SMART" id="SM00385">
    <property type="entry name" value="CYCLIN"/>
    <property type="match status" value="1"/>
</dbReference>
<accession>A0A8H6GMH0</accession>
<dbReference type="Proteomes" id="UP000593570">
    <property type="component" value="Unassembled WGS sequence"/>
</dbReference>
<dbReference type="AlphaFoldDB" id="A0A8H6GMH0"/>
<dbReference type="Gene3D" id="1.10.472.10">
    <property type="entry name" value="Cyclin-like"/>
    <property type="match status" value="2"/>
</dbReference>
<dbReference type="InterPro" id="IPR006671">
    <property type="entry name" value="Cyclin_N"/>
</dbReference>
<protein>
    <recommendedName>
        <fullName evidence="2">RNA polymerase II holoenzyme cyclin-like subunit</fullName>
    </recommendedName>
</protein>
<evidence type="ECO:0000259" key="5">
    <source>
        <dbReference type="SMART" id="SM00385"/>
    </source>
</evidence>
<reference evidence="6 7" key="1">
    <citation type="journal article" date="2020" name="bioRxiv">
        <title>A chromosome-scale genome assembly for the Fusarium oxysporum strain Fo5176 to establish a model Arabidopsis-fungal pathosystem.</title>
        <authorList>
            <person name="Fokkens L."/>
            <person name="Guo L."/>
            <person name="Dora S."/>
            <person name="Wang B."/>
            <person name="Ye K."/>
            <person name="Sanchez-Rodriguez C."/>
            <person name="Croll D."/>
        </authorList>
    </citation>
    <scope>NUCLEOTIDE SEQUENCE [LARGE SCALE GENOMIC DNA]</scope>
    <source>
        <strain evidence="6 7">Fo5176</strain>
    </source>
</reference>
<dbReference type="CDD" id="cd20546">
    <property type="entry name" value="CYCLIN_SpCG1C_ScCTK2-like_rpt2"/>
    <property type="match status" value="1"/>
</dbReference>
<dbReference type="CDD" id="cd20513">
    <property type="entry name" value="CYCLIN_CCNC_rpt1"/>
    <property type="match status" value="1"/>
</dbReference>
<comment type="caution">
    <text evidence="6">The sequence shown here is derived from an EMBL/GenBank/DDBJ whole genome shotgun (WGS) entry which is preliminary data.</text>
</comment>
<dbReference type="InterPro" id="IPR013763">
    <property type="entry name" value="Cyclin-like_dom"/>
</dbReference>
<evidence type="ECO:0000313" key="6">
    <source>
        <dbReference type="EMBL" id="KAF6519915.1"/>
    </source>
</evidence>
<keyword evidence="3" id="KW-0195">Cyclin</keyword>
<organism evidence="6 7">
    <name type="scientific">Fusarium oxysporum f. sp. conglutinans</name>
    <dbReference type="NCBI Taxonomy" id="100902"/>
    <lineage>
        <taxon>Eukaryota</taxon>
        <taxon>Fungi</taxon>
        <taxon>Dikarya</taxon>
        <taxon>Ascomycota</taxon>
        <taxon>Pezizomycotina</taxon>
        <taxon>Sordariomycetes</taxon>
        <taxon>Hypocreomycetidae</taxon>
        <taxon>Hypocreales</taxon>
        <taxon>Nectriaceae</taxon>
        <taxon>Fusarium</taxon>
        <taxon>Fusarium oxysporum species complex</taxon>
    </lineage>
</organism>
<evidence type="ECO:0000256" key="1">
    <source>
        <dbReference type="ARBA" id="ARBA00008638"/>
    </source>
</evidence>
<sequence length="695" mass="79035">MGDDLVIYYNDSIDSDNLAAAMALFKATYWKPTVRVLWILEPRQVCFGLSMTMDQITRCKELIKQHFPSFENPFKTLLNGDIKQQDIDDIKDLTKDDRKILEMAVKPKYGSINDATLHARLSALDLATCLSEWSNNNPIEVLVDYETLEHIENPVNLHMHHHEELVNRTENELKEYYDILKKVLHFGRRTDNLRGWYNKCIWRLEHDRKLSDISVERLVLDKVLNRIQTAGSVRFFGGSSLRILQQFLDRGVASKIKCHLQVGSCDMSANLFSNQFNIALNQQAAKMVLSRSAEFAEFTVVPSHTAQSIKYSALGLKKFGGHCIEKRILGFNCHEEPVKIVTNQVLLEQQYPDKSYSMPDLTSFLCALVPGHMGSKPGYIEVDEQEGGTLLFKKSDKGIPMFDLDGVKELDEEQITTIFESLTRGEGRAELIRLAKRLTIRQQSMATAQVYMKRFYSKVEIRRTNPYLVIATAIYLACKIEESPQHIRLIVTEARQMWGDLVAIDTSKLGECEFFMISEMRSQLIVFQPYRTITALRSELSLVDDEVQLARSVINDHFMTDLPLLYPPHIIAMVAILLALVLRPNNSGPGQNTSGAAAAAGLAAAQQALMRAQGQQAQGGMPEPAAVEPKEKRQQDRVSRVQKFAKWLVDSNVEIASMVDATQEIISFYECYEHYNDKLTREQINRFVKARGLDK</sequence>
<feature type="domain" description="Cyclin-like" evidence="5">
    <location>
        <begin position="429"/>
        <end position="518"/>
    </location>
</feature>
<evidence type="ECO:0000256" key="4">
    <source>
        <dbReference type="SAM" id="MobiDB-lite"/>
    </source>
</evidence>
<gene>
    <name evidence="6" type="ORF">HZS61_016332</name>
</gene>
<feature type="compositionally biased region" description="Basic and acidic residues" evidence="4">
    <location>
        <begin position="628"/>
        <end position="637"/>
    </location>
</feature>
<comment type="similarity">
    <text evidence="1">Belongs to the cyclin family. Cyclin C subfamily.</text>
</comment>
<feature type="region of interest" description="Disordered" evidence="4">
    <location>
        <begin position="613"/>
        <end position="637"/>
    </location>
</feature>
<evidence type="ECO:0000256" key="2">
    <source>
        <dbReference type="ARBA" id="ARBA00014912"/>
    </source>
</evidence>
<dbReference type="EMBL" id="JACDXP010000008">
    <property type="protein sequence ID" value="KAF6519915.1"/>
    <property type="molecule type" value="Genomic_DNA"/>
</dbReference>
<dbReference type="GO" id="GO:0016538">
    <property type="term" value="F:cyclin-dependent protein serine/threonine kinase regulator activity"/>
    <property type="evidence" value="ECO:0007669"/>
    <property type="project" value="InterPro"/>
</dbReference>
<evidence type="ECO:0000256" key="3">
    <source>
        <dbReference type="RuleBase" id="RU000383"/>
    </source>
</evidence>
<feature type="compositionally biased region" description="Low complexity" evidence="4">
    <location>
        <begin position="613"/>
        <end position="626"/>
    </location>
</feature>